<evidence type="ECO:0000313" key="2">
    <source>
        <dbReference type="Proteomes" id="UP000032250"/>
    </source>
</evidence>
<dbReference type="AlphaFoldDB" id="A0A0D1C0H5"/>
<sequence length="365" mass="41029">MVKKIMIAGYGSTGAYVLDFLSRTKGIEDFEIIVTTRSTEEAQKRINMTLISAQLMGFYPKIRLINTDLNNIEETAELLNEVKPDIIAYTGRFIKGIKYGEYSYPNKIGYGAWLPLAIPLIYKLMEAVRISNIKTKVINSSFPDGVCPALKSIGLEPFTGAGNLNHLIPRIKMGLSNKLNVEQSDIDIKMIGSHFLNTYVSKEASAKGSQYILECTVKDKNIQGISDEEIFKLSNISTVSGPTRNLMISSDIVKIIQSIMFNEGFFMHLPGPNGLIGGYPAKIFQDRIELVLPKGIDIKQAIEINAESLTHDGIEKIENRKVFFTDDVITKMKKVFSLNYPKSINVEDCEFFALEIKKRLENYKR</sequence>
<comment type="caution">
    <text evidence="1">The sequence shown here is derived from an EMBL/GenBank/DDBJ whole genome shotgun (WGS) entry which is preliminary data.</text>
</comment>
<evidence type="ECO:0008006" key="3">
    <source>
        <dbReference type="Google" id="ProtNLM"/>
    </source>
</evidence>
<reference evidence="1 2" key="1">
    <citation type="submission" date="2014-06" db="EMBL/GenBank/DDBJ databases">
        <title>Genome characterization of distinct group I Clostridium botulinum lineages.</title>
        <authorList>
            <person name="Giordani F."/>
            <person name="Anselmo A."/>
            <person name="Fillo S."/>
            <person name="Palozzi A.M."/>
            <person name="Fortunato A."/>
            <person name="Gentile B."/>
            <person name="Ciammaruconi A."/>
            <person name="Anniballi F."/>
            <person name="De Medici D."/>
            <person name="Lista F."/>
        </authorList>
    </citation>
    <scope>NUCLEOTIDE SEQUENCE [LARGE SCALE GENOMIC DNA]</scope>
    <source>
        <strain evidence="1 2">B2 450</strain>
    </source>
</reference>
<dbReference type="RefSeq" id="WP_043032183.1">
    <property type="nucleotide sequence ID" value="NZ_JXSU01000007.1"/>
</dbReference>
<name>A0A0D1C0H5_CLOBO</name>
<organism evidence="1 2">
    <name type="scientific">Clostridium botulinum B2 450</name>
    <dbReference type="NCBI Taxonomy" id="1379739"/>
    <lineage>
        <taxon>Bacteria</taxon>
        <taxon>Bacillati</taxon>
        <taxon>Bacillota</taxon>
        <taxon>Clostridia</taxon>
        <taxon>Eubacteriales</taxon>
        <taxon>Clostridiaceae</taxon>
        <taxon>Clostridium</taxon>
    </lineage>
</organism>
<dbReference type="EMBL" id="JXSU01000007">
    <property type="protein sequence ID" value="KIS24511.1"/>
    <property type="molecule type" value="Genomic_DNA"/>
</dbReference>
<evidence type="ECO:0000313" key="1">
    <source>
        <dbReference type="EMBL" id="KIS24511.1"/>
    </source>
</evidence>
<dbReference type="PATRIC" id="fig|1379739.3.peg.3058"/>
<gene>
    <name evidence="1" type="ORF">N495_13350</name>
</gene>
<dbReference type="Proteomes" id="UP000032250">
    <property type="component" value="Unassembled WGS sequence"/>
</dbReference>
<accession>A0A0D1C0H5</accession>
<dbReference type="HOGENOM" id="CLU_061378_0_0_9"/>
<protein>
    <recommendedName>
        <fullName evidence="3">Saccharopine dehydrogenase NADP binding domain-containing protein</fullName>
    </recommendedName>
</protein>
<dbReference type="OrthoDB" id="9811601at2"/>
<proteinExistence type="predicted"/>